<reference evidence="2 3" key="1">
    <citation type="journal article" date="2018" name="Mycol. Prog.">
        <title>Coniella lustricola, a new species from submerged detritus.</title>
        <authorList>
            <person name="Raudabaugh D.B."/>
            <person name="Iturriaga T."/>
            <person name="Carver A."/>
            <person name="Mondo S."/>
            <person name="Pangilinan J."/>
            <person name="Lipzen A."/>
            <person name="He G."/>
            <person name="Amirebrahimi M."/>
            <person name="Grigoriev I.V."/>
            <person name="Miller A.N."/>
        </authorList>
    </citation>
    <scope>NUCLEOTIDE SEQUENCE [LARGE SCALE GENOMIC DNA]</scope>
    <source>
        <strain evidence="2 3">B22-T-1</strain>
    </source>
</reference>
<evidence type="ECO:0000313" key="2">
    <source>
        <dbReference type="EMBL" id="PSR75811.1"/>
    </source>
</evidence>
<name>A0A2T2ZT56_9PEZI</name>
<evidence type="ECO:0000256" key="1">
    <source>
        <dbReference type="SAM" id="MobiDB-lite"/>
    </source>
</evidence>
<dbReference type="InParanoid" id="A0A2T2ZT56"/>
<organism evidence="2 3">
    <name type="scientific">Coniella lustricola</name>
    <dbReference type="NCBI Taxonomy" id="2025994"/>
    <lineage>
        <taxon>Eukaryota</taxon>
        <taxon>Fungi</taxon>
        <taxon>Dikarya</taxon>
        <taxon>Ascomycota</taxon>
        <taxon>Pezizomycotina</taxon>
        <taxon>Sordariomycetes</taxon>
        <taxon>Sordariomycetidae</taxon>
        <taxon>Diaporthales</taxon>
        <taxon>Schizoparmaceae</taxon>
        <taxon>Coniella</taxon>
    </lineage>
</organism>
<dbReference type="Proteomes" id="UP000241462">
    <property type="component" value="Unassembled WGS sequence"/>
</dbReference>
<sequence>MSQHHLHHHHHHLHQSEHTALCCFSGPTGRSGVPPGDLRRAAPQIRFPLGCVDGMHLHAMRDLLLLLQATKGEQEKKGEKRKKKKEDKKKENKRKRREKGPCTCSVSVKTAKRVATRRGQPMSSDDCFNRHGFLYMVRCCVLGRPRTGHTPPALPQRSVYPMLSPAVSSSACSDPLLQLDTIPFFSFSFFLSFFLPVCTVQSELRDVQ</sequence>
<protein>
    <submittedName>
        <fullName evidence="2">Uncharacterized protein</fullName>
    </submittedName>
</protein>
<feature type="compositionally biased region" description="Basic residues" evidence="1">
    <location>
        <begin position="79"/>
        <end position="98"/>
    </location>
</feature>
<gene>
    <name evidence="2" type="ORF">BD289DRAFT_184872</name>
</gene>
<proteinExistence type="predicted"/>
<evidence type="ECO:0000313" key="3">
    <source>
        <dbReference type="Proteomes" id="UP000241462"/>
    </source>
</evidence>
<feature type="region of interest" description="Disordered" evidence="1">
    <location>
        <begin position="73"/>
        <end position="102"/>
    </location>
</feature>
<keyword evidence="3" id="KW-1185">Reference proteome</keyword>
<accession>A0A2T2ZT56</accession>
<dbReference type="EMBL" id="KZ678742">
    <property type="protein sequence ID" value="PSR75811.1"/>
    <property type="molecule type" value="Genomic_DNA"/>
</dbReference>
<dbReference type="AlphaFoldDB" id="A0A2T2ZT56"/>